<name>A0ABT4UY81_9PSEU</name>
<dbReference type="RefSeq" id="WP_270949274.1">
    <property type="nucleotide sequence ID" value="NZ_JAQGLA010000018.1"/>
</dbReference>
<accession>A0ABT4UY81</accession>
<dbReference type="InterPro" id="IPR011991">
    <property type="entry name" value="ArsR-like_HTH"/>
</dbReference>
<evidence type="ECO:0000313" key="6">
    <source>
        <dbReference type="EMBL" id="MDA3626667.1"/>
    </source>
</evidence>
<dbReference type="SMART" id="SM00346">
    <property type="entry name" value="HTH_ICLR"/>
    <property type="match status" value="1"/>
</dbReference>
<feature type="domain" description="HTH iclR-type" evidence="4">
    <location>
        <begin position="1"/>
        <end position="63"/>
    </location>
</feature>
<keyword evidence="3" id="KW-0804">Transcription</keyword>
<evidence type="ECO:0000259" key="4">
    <source>
        <dbReference type="PROSITE" id="PS51077"/>
    </source>
</evidence>
<dbReference type="InterPro" id="IPR036388">
    <property type="entry name" value="WH-like_DNA-bd_sf"/>
</dbReference>
<dbReference type="InterPro" id="IPR005471">
    <property type="entry name" value="Tscrpt_reg_IclR_N"/>
</dbReference>
<keyword evidence="7" id="KW-1185">Reference proteome</keyword>
<dbReference type="PROSITE" id="PS51078">
    <property type="entry name" value="ICLR_ED"/>
    <property type="match status" value="1"/>
</dbReference>
<dbReference type="CDD" id="cd00090">
    <property type="entry name" value="HTH_ARSR"/>
    <property type="match status" value="1"/>
</dbReference>
<dbReference type="PANTHER" id="PTHR30136:SF35">
    <property type="entry name" value="HTH-TYPE TRANSCRIPTIONAL REGULATOR RV1719"/>
    <property type="match status" value="1"/>
</dbReference>
<dbReference type="EMBL" id="JAQGLA010000018">
    <property type="protein sequence ID" value="MDA3626667.1"/>
    <property type="molecule type" value="Genomic_DNA"/>
</dbReference>
<evidence type="ECO:0000259" key="5">
    <source>
        <dbReference type="PROSITE" id="PS51078"/>
    </source>
</evidence>
<dbReference type="SUPFAM" id="SSF55781">
    <property type="entry name" value="GAF domain-like"/>
    <property type="match status" value="1"/>
</dbReference>
<feature type="domain" description="IclR-ED" evidence="5">
    <location>
        <begin position="64"/>
        <end position="245"/>
    </location>
</feature>
<dbReference type="Pfam" id="PF09339">
    <property type="entry name" value="HTH_IclR"/>
    <property type="match status" value="1"/>
</dbReference>
<keyword evidence="2" id="KW-0238">DNA-binding</keyword>
<dbReference type="Gene3D" id="1.10.10.10">
    <property type="entry name" value="Winged helix-like DNA-binding domain superfamily/Winged helix DNA-binding domain"/>
    <property type="match status" value="1"/>
</dbReference>
<protein>
    <submittedName>
        <fullName evidence="6">IclR family transcriptional regulator</fullName>
    </submittedName>
</protein>
<gene>
    <name evidence="6" type="ORF">OU415_14570</name>
</gene>
<comment type="caution">
    <text evidence="6">The sequence shown here is derived from an EMBL/GenBank/DDBJ whole genome shotgun (WGS) entry which is preliminary data.</text>
</comment>
<dbReference type="PANTHER" id="PTHR30136">
    <property type="entry name" value="HELIX-TURN-HELIX TRANSCRIPTIONAL REGULATOR, ICLR FAMILY"/>
    <property type="match status" value="1"/>
</dbReference>
<dbReference type="Proteomes" id="UP001210380">
    <property type="component" value="Unassembled WGS sequence"/>
</dbReference>
<dbReference type="SUPFAM" id="SSF46785">
    <property type="entry name" value="Winged helix' DNA-binding domain"/>
    <property type="match status" value="1"/>
</dbReference>
<dbReference type="Pfam" id="PF01614">
    <property type="entry name" value="IclR_C"/>
    <property type="match status" value="1"/>
</dbReference>
<proteinExistence type="predicted"/>
<dbReference type="InterPro" id="IPR050707">
    <property type="entry name" value="HTH_MetabolicPath_Reg"/>
</dbReference>
<dbReference type="Gene3D" id="3.30.450.40">
    <property type="match status" value="1"/>
</dbReference>
<evidence type="ECO:0000256" key="3">
    <source>
        <dbReference type="ARBA" id="ARBA00023163"/>
    </source>
</evidence>
<evidence type="ECO:0000313" key="7">
    <source>
        <dbReference type="Proteomes" id="UP001210380"/>
    </source>
</evidence>
<reference evidence="6 7" key="1">
    <citation type="submission" date="2022-11" db="EMBL/GenBank/DDBJ databases">
        <title>Draft genome sequence of Saccharopolyspora sp. WRP15-2 isolated from rhizosphere soils of wild rice in Thailand.</title>
        <authorList>
            <person name="Duangmal K."/>
            <person name="Kammanee S."/>
            <person name="Muangham S."/>
        </authorList>
    </citation>
    <scope>NUCLEOTIDE SEQUENCE [LARGE SCALE GENOMIC DNA]</scope>
    <source>
        <strain evidence="6 7">WRP15-2</strain>
    </source>
</reference>
<dbReference type="InterPro" id="IPR014757">
    <property type="entry name" value="Tscrpt_reg_IclR_C"/>
</dbReference>
<sequence>MTTLESAAEVLRCFSPDRTELTVTETAALLGLPKSTTSRLLRAMLAAGFLETVGESRRYRPGALVLGLSRSYRTSSVLFRHVDAAIADIVKQVGHTGYVSIRSGVEVIGLTDHRGSNALSVSPQLGRPLPVHSTATGRALLARMPDDAVRELFPHGWERQSATAPGSVDELLDRLSLVRRQGFAESYDEAVRGAGVVSTAVGTQDDEALAMCIAYPLATVSAEEVNAMKELMVTRTEEIAALVGDHTRQT</sequence>
<dbReference type="InterPro" id="IPR036390">
    <property type="entry name" value="WH_DNA-bd_sf"/>
</dbReference>
<organism evidence="6 7">
    <name type="scientific">Saccharopolyspora oryzae</name>
    <dbReference type="NCBI Taxonomy" id="2997343"/>
    <lineage>
        <taxon>Bacteria</taxon>
        <taxon>Bacillati</taxon>
        <taxon>Actinomycetota</taxon>
        <taxon>Actinomycetes</taxon>
        <taxon>Pseudonocardiales</taxon>
        <taxon>Pseudonocardiaceae</taxon>
        <taxon>Saccharopolyspora</taxon>
    </lineage>
</organism>
<dbReference type="PROSITE" id="PS51077">
    <property type="entry name" value="HTH_ICLR"/>
    <property type="match status" value="1"/>
</dbReference>
<evidence type="ECO:0000256" key="2">
    <source>
        <dbReference type="ARBA" id="ARBA00023125"/>
    </source>
</evidence>
<evidence type="ECO:0000256" key="1">
    <source>
        <dbReference type="ARBA" id="ARBA00023015"/>
    </source>
</evidence>
<dbReference type="InterPro" id="IPR029016">
    <property type="entry name" value="GAF-like_dom_sf"/>
</dbReference>
<keyword evidence="1" id="KW-0805">Transcription regulation</keyword>